<dbReference type="GO" id="GO:0005737">
    <property type="term" value="C:cytoplasm"/>
    <property type="evidence" value="ECO:0007669"/>
    <property type="project" value="UniProtKB-SubCell"/>
</dbReference>
<dbReference type="NCBIfam" id="TIGR01807">
    <property type="entry name" value="CM_P2"/>
    <property type="match status" value="1"/>
</dbReference>
<evidence type="ECO:0000259" key="21">
    <source>
        <dbReference type="PROSITE" id="PS51171"/>
    </source>
</evidence>
<comment type="function">
    <text evidence="2">Catalyzes the Claisen rearrangement of chorismate to prephenate and the decarboxylation/dehydration of prephenate to phenylpyruvate.</text>
</comment>
<dbReference type="PIRSF" id="PIRSF001500">
    <property type="entry name" value="Chor_mut_pdt_Ppr"/>
    <property type="match status" value="1"/>
</dbReference>
<dbReference type="FunFam" id="3.30.70.260:FF:000012">
    <property type="entry name" value="Prephenate dehydratase"/>
    <property type="match status" value="1"/>
</dbReference>
<dbReference type="InterPro" id="IPR018528">
    <property type="entry name" value="Preph_deHydtase_CS"/>
</dbReference>
<evidence type="ECO:0000259" key="22">
    <source>
        <dbReference type="PROSITE" id="PS51671"/>
    </source>
</evidence>
<evidence type="ECO:0000256" key="17">
    <source>
        <dbReference type="ARBA" id="ARBA00031520"/>
    </source>
</evidence>
<evidence type="ECO:0000256" key="1">
    <source>
        <dbReference type="ARBA" id="ARBA00000824"/>
    </source>
</evidence>
<dbReference type="SUPFAM" id="SSF53850">
    <property type="entry name" value="Periplasmic binding protein-like II"/>
    <property type="match status" value="1"/>
</dbReference>
<evidence type="ECO:0000256" key="14">
    <source>
        <dbReference type="ARBA" id="ARBA00023239"/>
    </source>
</evidence>
<comment type="caution">
    <text evidence="23">The sequence shown here is derived from an EMBL/GenBank/DDBJ whole genome shotgun (WGS) entry which is preliminary data.</text>
</comment>
<dbReference type="InterPro" id="IPR002912">
    <property type="entry name" value="ACT_dom"/>
</dbReference>
<feature type="domain" description="ACT" evidence="22">
    <location>
        <begin position="277"/>
        <end position="354"/>
    </location>
</feature>
<evidence type="ECO:0000256" key="18">
    <source>
        <dbReference type="ARBA" id="ARBA00047848"/>
    </source>
</evidence>
<dbReference type="Gene3D" id="1.20.59.10">
    <property type="entry name" value="Chorismate mutase"/>
    <property type="match status" value="1"/>
</dbReference>
<evidence type="ECO:0000256" key="9">
    <source>
        <dbReference type="ARBA" id="ARBA00022490"/>
    </source>
</evidence>
<dbReference type="InterPro" id="IPR036979">
    <property type="entry name" value="CM_dom_sf"/>
</dbReference>
<dbReference type="SMART" id="SM00830">
    <property type="entry name" value="CM_2"/>
    <property type="match status" value="1"/>
</dbReference>
<dbReference type="PROSITE" id="PS51171">
    <property type="entry name" value="PREPHENATE_DEHYDR_3"/>
    <property type="match status" value="1"/>
</dbReference>
<evidence type="ECO:0000256" key="3">
    <source>
        <dbReference type="ARBA" id="ARBA00004496"/>
    </source>
</evidence>
<dbReference type="UniPathway" id="UPA00121">
    <property type="reaction ID" value="UER00345"/>
</dbReference>
<evidence type="ECO:0000256" key="10">
    <source>
        <dbReference type="ARBA" id="ARBA00022605"/>
    </source>
</evidence>
<dbReference type="InterPro" id="IPR002701">
    <property type="entry name" value="CM_II_prokaryot"/>
</dbReference>
<reference evidence="23" key="1">
    <citation type="journal article" date="2020" name="mSystems">
        <title>Genome- and Community-Level Interaction Insights into Carbon Utilization and Element Cycling Functions of Hydrothermarchaeota in Hydrothermal Sediment.</title>
        <authorList>
            <person name="Zhou Z."/>
            <person name="Liu Y."/>
            <person name="Xu W."/>
            <person name="Pan J."/>
            <person name="Luo Z.H."/>
            <person name="Li M."/>
        </authorList>
    </citation>
    <scope>NUCLEOTIDE SEQUENCE [LARGE SCALE GENOMIC DNA]</scope>
    <source>
        <strain evidence="23">HyVt-233</strain>
    </source>
</reference>
<feature type="domain" description="Chorismate mutase" evidence="20">
    <location>
        <begin position="1"/>
        <end position="90"/>
    </location>
</feature>
<dbReference type="EC" id="4.2.1.51" evidence="7"/>
<dbReference type="Pfam" id="PF00800">
    <property type="entry name" value="PDT"/>
    <property type="match status" value="1"/>
</dbReference>
<evidence type="ECO:0000259" key="20">
    <source>
        <dbReference type="PROSITE" id="PS51168"/>
    </source>
</evidence>
<dbReference type="GO" id="GO:0004664">
    <property type="term" value="F:prephenate dehydratase activity"/>
    <property type="evidence" value="ECO:0007669"/>
    <property type="project" value="UniProtKB-EC"/>
</dbReference>
<dbReference type="FunFam" id="3.40.190.10:FF:000029">
    <property type="entry name" value="Chorismate mutase/Prephenate dehydratase"/>
    <property type="match status" value="1"/>
</dbReference>
<protein>
    <recommendedName>
        <fullName evidence="8">Bifunctional chorismate mutase/prephenate dehydratase</fullName>
        <ecNumber evidence="7">4.2.1.51</ecNumber>
        <ecNumber evidence="6">5.4.99.5</ecNumber>
    </recommendedName>
    <alternativeName>
        <fullName evidence="17">Chorismate mutase-prephenate dehydratase</fullName>
    </alternativeName>
    <alternativeName>
        <fullName evidence="16">p-protein</fullName>
    </alternativeName>
</protein>
<comment type="subcellular location">
    <subcellularLocation>
        <location evidence="3">Cytoplasm</location>
    </subcellularLocation>
</comment>
<name>A0A7C0U1C1_DESA2</name>
<evidence type="ECO:0000256" key="12">
    <source>
        <dbReference type="ARBA" id="ARBA00023222"/>
    </source>
</evidence>
<keyword evidence="10" id="KW-0028">Amino-acid biosynthesis</keyword>
<gene>
    <name evidence="23" type="primary">pheA</name>
    <name evidence="23" type="ORF">ENG63_00740</name>
</gene>
<dbReference type="InterPro" id="IPR036263">
    <property type="entry name" value="Chorismate_II_sf"/>
</dbReference>
<organism evidence="23">
    <name type="scientific">Desulfofervidus auxilii</name>
    <dbReference type="NCBI Taxonomy" id="1621989"/>
    <lineage>
        <taxon>Bacteria</taxon>
        <taxon>Pseudomonadati</taxon>
        <taxon>Thermodesulfobacteriota</taxon>
        <taxon>Candidatus Desulfofervidia</taxon>
        <taxon>Candidatus Desulfofervidales</taxon>
        <taxon>Candidatus Desulfofervidaceae</taxon>
        <taxon>Candidatus Desulfofervidus</taxon>
    </lineage>
</organism>
<dbReference type="InterPro" id="IPR045865">
    <property type="entry name" value="ACT-like_dom_sf"/>
</dbReference>
<evidence type="ECO:0000256" key="19">
    <source>
        <dbReference type="PIRSR" id="PIRSR001500-2"/>
    </source>
</evidence>
<dbReference type="GO" id="GO:0009094">
    <property type="term" value="P:L-phenylalanine biosynthetic process"/>
    <property type="evidence" value="ECO:0007669"/>
    <property type="project" value="UniProtKB-UniPathway"/>
</dbReference>
<dbReference type="Gene3D" id="3.40.190.10">
    <property type="entry name" value="Periplasmic binding protein-like II"/>
    <property type="match status" value="2"/>
</dbReference>
<evidence type="ECO:0000256" key="6">
    <source>
        <dbReference type="ARBA" id="ARBA00012404"/>
    </source>
</evidence>
<dbReference type="PANTHER" id="PTHR21022">
    <property type="entry name" value="PREPHENATE DEHYDRATASE P PROTEIN"/>
    <property type="match status" value="1"/>
</dbReference>
<dbReference type="InterPro" id="IPR008242">
    <property type="entry name" value="Chor_mutase/pphenate_deHydtase"/>
</dbReference>
<dbReference type="CDD" id="cd13630">
    <property type="entry name" value="PBP2_PDT_1"/>
    <property type="match status" value="1"/>
</dbReference>
<evidence type="ECO:0000256" key="13">
    <source>
        <dbReference type="ARBA" id="ARBA00023235"/>
    </source>
</evidence>
<dbReference type="UniPathway" id="UPA00120">
    <property type="reaction ID" value="UER00203"/>
</dbReference>
<keyword evidence="13" id="KW-0413">Isomerase</keyword>
<comment type="pathway">
    <text evidence="4">Amino-acid biosynthesis; L-phenylalanine biosynthesis; phenylpyruvate from prephenate: step 1/1.</text>
</comment>
<dbReference type="Pfam" id="PF01842">
    <property type="entry name" value="ACT"/>
    <property type="match status" value="1"/>
</dbReference>
<dbReference type="EC" id="5.4.99.5" evidence="6"/>
<dbReference type="PROSITE" id="PS00857">
    <property type="entry name" value="PREPHENATE_DEHYDR_1"/>
    <property type="match status" value="1"/>
</dbReference>
<keyword evidence="9" id="KW-0963">Cytoplasm</keyword>
<keyword evidence="14 23" id="KW-0456">Lyase</keyword>
<evidence type="ECO:0000313" key="23">
    <source>
        <dbReference type="EMBL" id="HDD43376.1"/>
    </source>
</evidence>
<evidence type="ECO:0000256" key="5">
    <source>
        <dbReference type="ARBA" id="ARBA00004817"/>
    </source>
</evidence>
<dbReference type="SUPFAM" id="SSF55021">
    <property type="entry name" value="ACT-like"/>
    <property type="match status" value="1"/>
</dbReference>
<proteinExistence type="predicted"/>
<evidence type="ECO:0000256" key="15">
    <source>
        <dbReference type="ARBA" id="ARBA00023268"/>
    </source>
</evidence>
<comment type="pathway">
    <text evidence="5">Metabolic intermediate biosynthesis; prephenate biosynthesis; prephenate from chorismate: step 1/1.</text>
</comment>
<dbReference type="InterPro" id="IPR010957">
    <property type="entry name" value="G/b/e-P-prot_chorismate_mutase"/>
</dbReference>
<accession>A0A7C0U1C1</accession>
<dbReference type="PROSITE" id="PS00858">
    <property type="entry name" value="PREPHENATE_DEHYDR_2"/>
    <property type="match status" value="1"/>
</dbReference>
<evidence type="ECO:0000256" key="2">
    <source>
        <dbReference type="ARBA" id="ARBA00002364"/>
    </source>
</evidence>
<keyword evidence="12" id="KW-0584">Phenylalanine biosynthesis</keyword>
<dbReference type="CDD" id="cd04905">
    <property type="entry name" value="ACT_CM-PDT"/>
    <property type="match status" value="1"/>
</dbReference>
<evidence type="ECO:0000256" key="11">
    <source>
        <dbReference type="ARBA" id="ARBA00023141"/>
    </source>
</evidence>
<dbReference type="InterPro" id="IPR001086">
    <property type="entry name" value="Preph_deHydtase"/>
</dbReference>
<dbReference type="Gene3D" id="3.30.70.260">
    <property type="match status" value="1"/>
</dbReference>
<dbReference type="AlphaFoldDB" id="A0A7C0U1C1"/>
<keyword evidence="11" id="KW-0057">Aromatic amino acid biosynthesis</keyword>
<evidence type="ECO:0000256" key="16">
    <source>
        <dbReference type="ARBA" id="ARBA00031175"/>
    </source>
</evidence>
<dbReference type="PANTHER" id="PTHR21022:SF19">
    <property type="entry name" value="PREPHENATE DEHYDRATASE-RELATED"/>
    <property type="match status" value="1"/>
</dbReference>
<dbReference type="PROSITE" id="PS51168">
    <property type="entry name" value="CHORISMATE_MUT_2"/>
    <property type="match status" value="1"/>
</dbReference>
<dbReference type="SUPFAM" id="SSF48600">
    <property type="entry name" value="Chorismate mutase II"/>
    <property type="match status" value="1"/>
</dbReference>
<dbReference type="GO" id="GO:0004106">
    <property type="term" value="F:chorismate mutase activity"/>
    <property type="evidence" value="ECO:0007669"/>
    <property type="project" value="UniProtKB-EC"/>
</dbReference>
<evidence type="ECO:0000256" key="4">
    <source>
        <dbReference type="ARBA" id="ARBA00004741"/>
    </source>
</evidence>
<comment type="catalytic activity">
    <reaction evidence="1">
        <text>chorismate = prephenate</text>
        <dbReference type="Rhea" id="RHEA:13897"/>
        <dbReference type="ChEBI" id="CHEBI:29748"/>
        <dbReference type="ChEBI" id="CHEBI:29934"/>
        <dbReference type="EC" id="5.4.99.5"/>
    </reaction>
</comment>
<dbReference type="PROSITE" id="PS51671">
    <property type="entry name" value="ACT"/>
    <property type="match status" value="1"/>
</dbReference>
<feature type="domain" description="Prephenate dehydratase" evidence="21">
    <location>
        <begin position="90"/>
        <end position="265"/>
    </location>
</feature>
<evidence type="ECO:0000256" key="7">
    <source>
        <dbReference type="ARBA" id="ARBA00013147"/>
    </source>
</evidence>
<feature type="site" description="Essential for prephenate dehydratase activity" evidence="19">
    <location>
        <position position="258"/>
    </location>
</feature>
<keyword evidence="15" id="KW-0511">Multifunctional enzyme</keyword>
<dbReference type="Pfam" id="PF01817">
    <property type="entry name" value="CM_2"/>
    <property type="match status" value="1"/>
</dbReference>
<dbReference type="GO" id="GO:0046417">
    <property type="term" value="P:chorismate metabolic process"/>
    <property type="evidence" value="ECO:0007669"/>
    <property type="project" value="InterPro"/>
</dbReference>
<sequence>MNAQELEKLRKEIDALDENILKLLNQRAKIAFKVGALKSKNNLNFWDPKREQEIFNRIEKLNTGPFPNQALFSIFHEIITATRELQHPTKVTFLGPETTFSHMAAIKHFGKTALFYPLPTIKDVFWEVEKGHYDYGVVPVENSIEGTVAYTLDMFMQSELKVCGEIYLKINHYLASVSNKKENIEKIYAHPQAVAQCRNWLSHHFPQIPVEEVRSTALAAQKAKDDPKSAAITTKLAIEKYGLYVLEKYIEDFAHNTTRFWIIGQTSLHPTRRDITSLIFAIPDKPGALYQALKPFAERQINLTKLESRPMKNLPWHYLFFVNLDGHCSESPVKDALNELKKICAHLKILGSYPKAHEGK</sequence>
<dbReference type="Proteomes" id="UP000886289">
    <property type="component" value="Unassembled WGS sequence"/>
</dbReference>
<evidence type="ECO:0000256" key="8">
    <source>
        <dbReference type="ARBA" id="ARBA00014401"/>
    </source>
</evidence>
<comment type="catalytic activity">
    <reaction evidence="18">
        <text>prephenate + H(+) = 3-phenylpyruvate + CO2 + H2O</text>
        <dbReference type="Rhea" id="RHEA:21648"/>
        <dbReference type="ChEBI" id="CHEBI:15377"/>
        <dbReference type="ChEBI" id="CHEBI:15378"/>
        <dbReference type="ChEBI" id="CHEBI:16526"/>
        <dbReference type="ChEBI" id="CHEBI:18005"/>
        <dbReference type="ChEBI" id="CHEBI:29934"/>
        <dbReference type="EC" id="4.2.1.51"/>
    </reaction>
</comment>
<dbReference type="EMBL" id="DRBS01000030">
    <property type="protein sequence ID" value="HDD43376.1"/>
    <property type="molecule type" value="Genomic_DNA"/>
</dbReference>
<dbReference type="NCBIfam" id="NF008865">
    <property type="entry name" value="PRK11898.1"/>
    <property type="match status" value="1"/>
</dbReference>